<dbReference type="GO" id="GO:0000014">
    <property type="term" value="F:single-stranded DNA endodeoxyribonuclease activity"/>
    <property type="evidence" value="ECO:0007669"/>
    <property type="project" value="UniProtKB-UniRule"/>
</dbReference>
<feature type="domain" description="Endonuclease NucS C-terminal" evidence="7">
    <location>
        <begin position="128"/>
        <end position="248"/>
    </location>
</feature>
<dbReference type="GO" id="GO:0005737">
    <property type="term" value="C:cytoplasm"/>
    <property type="evidence" value="ECO:0007669"/>
    <property type="project" value="UniProtKB-SubCell"/>
</dbReference>
<proteinExistence type="inferred from homology"/>
<keyword evidence="4 6" id="KW-0378">Hydrolase</keyword>
<keyword evidence="10" id="KW-1185">Reference proteome</keyword>
<evidence type="ECO:0000256" key="1">
    <source>
        <dbReference type="ARBA" id="ARBA00022490"/>
    </source>
</evidence>
<dbReference type="InterPro" id="IPR002793">
    <property type="entry name" value="Endonuclease_NucS"/>
</dbReference>
<comment type="similarity">
    <text evidence="6">Belongs to the NucS endonuclease family.</text>
</comment>
<feature type="domain" description="Endonuclease NucS N-terminal PH-like" evidence="8">
    <location>
        <begin position="24"/>
        <end position="121"/>
    </location>
</feature>
<evidence type="ECO:0000259" key="7">
    <source>
        <dbReference type="Pfam" id="PF01939"/>
    </source>
</evidence>
<dbReference type="Gene3D" id="3.40.1350.10">
    <property type="match status" value="1"/>
</dbReference>
<keyword evidence="3 6" id="KW-0255">Endonuclease</keyword>
<evidence type="ECO:0000256" key="4">
    <source>
        <dbReference type="ARBA" id="ARBA00022801"/>
    </source>
</evidence>
<dbReference type="PANTHER" id="PTHR38814">
    <property type="entry name" value="ENDONUCLEASE NUCS"/>
    <property type="match status" value="1"/>
</dbReference>
<dbReference type="NCBIfam" id="NF002876">
    <property type="entry name" value="PRK03298.1"/>
    <property type="match status" value="1"/>
</dbReference>
<dbReference type="Pfam" id="PF21003">
    <property type="entry name" value="NucS_N"/>
    <property type="match status" value="1"/>
</dbReference>
<evidence type="ECO:0000259" key="8">
    <source>
        <dbReference type="Pfam" id="PF21003"/>
    </source>
</evidence>
<organism evidence="9 10">
    <name type="scientific">Rhodococcus tukisamuensis</name>
    <dbReference type="NCBI Taxonomy" id="168276"/>
    <lineage>
        <taxon>Bacteria</taxon>
        <taxon>Bacillati</taxon>
        <taxon>Actinomycetota</taxon>
        <taxon>Actinomycetes</taxon>
        <taxon>Mycobacteriales</taxon>
        <taxon>Nocardiaceae</taxon>
        <taxon>Rhodococcus</taxon>
    </lineage>
</organism>
<dbReference type="InterPro" id="IPR048301">
    <property type="entry name" value="NucS_C"/>
</dbReference>
<reference evidence="9 10" key="1">
    <citation type="submission" date="2016-10" db="EMBL/GenBank/DDBJ databases">
        <authorList>
            <person name="de Groot N.N."/>
        </authorList>
    </citation>
    <scope>NUCLEOTIDE SEQUENCE [LARGE SCALE GENOMIC DNA]</scope>
    <source>
        <strain evidence="9 10">JCM 11308</strain>
    </source>
</reference>
<name>A0A1G7AEH7_9NOCA</name>
<dbReference type="GO" id="GO:0003677">
    <property type="term" value="F:DNA binding"/>
    <property type="evidence" value="ECO:0007669"/>
    <property type="project" value="UniProtKB-KW"/>
</dbReference>
<dbReference type="Pfam" id="PF01939">
    <property type="entry name" value="NucS_C"/>
    <property type="match status" value="1"/>
</dbReference>
<keyword evidence="5 6" id="KW-0238">DNA-binding</keyword>
<dbReference type="EMBL" id="FNAB01000010">
    <property type="protein sequence ID" value="SDE13221.1"/>
    <property type="molecule type" value="Genomic_DNA"/>
</dbReference>
<comment type="function">
    <text evidence="6">Cleaves both 3' and 5' ssDNA extremities of branched DNA structures.</text>
</comment>
<evidence type="ECO:0000313" key="9">
    <source>
        <dbReference type="EMBL" id="SDE13221.1"/>
    </source>
</evidence>
<dbReference type="CDD" id="cd22341">
    <property type="entry name" value="NucS-like"/>
    <property type="match status" value="1"/>
</dbReference>
<dbReference type="InterPro" id="IPR011856">
    <property type="entry name" value="tRNA_endonuc-like_dom_sf"/>
</dbReference>
<dbReference type="EC" id="3.1.-.-" evidence="6"/>
<dbReference type="Gene3D" id="2.70.180.20">
    <property type="match status" value="1"/>
</dbReference>
<dbReference type="STRING" id="168276.SAMN05444580_110156"/>
<sequence length="248" mass="27430">MIAERNGSGQLWSGPALACSSVVRVRLVIANCHVDYVGRLTSHLPKARRLLLVKSDGSVSIHADDRAYKPLNWMSPPCWLVEDDAGDGKQLWVVTNKAGEELRITIDEVEHDSSHELGVDPGLIKDGVEAHLQELLAEHVETLGPGYTLVRREFMTAIGPVDLMCRNADGASVAVEIKRRGEIDGVEQLTRYLELLNRDPLLAPVTGVFAAQQIKPQARTLAEDRGIRCLTLDYEALRGIESTEFRLF</sequence>
<dbReference type="InterPro" id="IPR049173">
    <property type="entry name" value="NucS_N_sf"/>
</dbReference>
<accession>A0A1G7AEH7</accession>
<protein>
    <recommendedName>
        <fullName evidence="6">Endonuclease NucS</fullName>
        <ecNumber evidence="6">3.1.-.-</ecNumber>
    </recommendedName>
</protein>
<keyword evidence="2 6" id="KW-0540">Nuclease</keyword>
<evidence type="ECO:0000256" key="5">
    <source>
        <dbReference type="ARBA" id="ARBA00023125"/>
    </source>
</evidence>
<evidence type="ECO:0000256" key="3">
    <source>
        <dbReference type="ARBA" id="ARBA00022759"/>
    </source>
</evidence>
<evidence type="ECO:0000313" key="10">
    <source>
        <dbReference type="Proteomes" id="UP000199417"/>
    </source>
</evidence>
<evidence type="ECO:0000256" key="2">
    <source>
        <dbReference type="ARBA" id="ARBA00022722"/>
    </source>
</evidence>
<gene>
    <name evidence="6" type="primary">nucS</name>
    <name evidence="9" type="ORF">SAMN05444580_110156</name>
</gene>
<comment type="subcellular location">
    <subcellularLocation>
        <location evidence="6">Cytoplasm</location>
    </subcellularLocation>
</comment>
<dbReference type="PANTHER" id="PTHR38814:SF1">
    <property type="entry name" value="ENDONUCLEASE NUCS"/>
    <property type="match status" value="1"/>
</dbReference>
<dbReference type="AlphaFoldDB" id="A0A1G7AEH7"/>
<evidence type="ECO:0000256" key="6">
    <source>
        <dbReference type="HAMAP-Rule" id="MF_00722"/>
    </source>
</evidence>
<dbReference type="Proteomes" id="UP000199417">
    <property type="component" value="Unassembled WGS sequence"/>
</dbReference>
<keyword evidence="1 6" id="KW-0963">Cytoplasm</keyword>
<dbReference type="InterPro" id="IPR048302">
    <property type="entry name" value="NucS_N"/>
</dbReference>
<dbReference type="HAMAP" id="MF_00722">
    <property type="entry name" value="NucS"/>
    <property type="match status" value="1"/>
</dbReference>